<evidence type="ECO:0000313" key="1">
    <source>
        <dbReference type="EMBL" id="GCE30788.1"/>
    </source>
</evidence>
<dbReference type="RefSeq" id="WP_126630830.1">
    <property type="nucleotide sequence ID" value="NZ_BIFT01000002.1"/>
</dbReference>
<dbReference type="Proteomes" id="UP000287171">
    <property type="component" value="Unassembled WGS sequence"/>
</dbReference>
<dbReference type="OrthoDB" id="4552017at2"/>
<dbReference type="EMBL" id="BIFT01000002">
    <property type="protein sequence ID" value="GCE30788.1"/>
    <property type="molecule type" value="Genomic_DNA"/>
</dbReference>
<comment type="caution">
    <text evidence="1">The sequence shown here is derived from an EMBL/GenBank/DDBJ whole genome shotgun (WGS) entry which is preliminary data.</text>
</comment>
<evidence type="ECO:0000313" key="2">
    <source>
        <dbReference type="Proteomes" id="UP000287171"/>
    </source>
</evidence>
<accession>A0A402BH85</accession>
<sequence>MGYELTAFIGRDILTSVPLEYPAACVIPLRYDLQMIPLTIAFWNELELRNTAGSHVHSEQIGEIIIRTFIADFAQQLSETEPIAYVEAGFLGGTGSQQAIIWQDGQVALSTATFGFGAINQVLRYFGIQANDPALQDEFIMVGLGQCRYTEHWTERNQEPQANEFLRLLQALAQSEKELRELRPESPIYQFAEEHKNQAEQQLREFRQRERK</sequence>
<protein>
    <submittedName>
        <fullName evidence="1">Uncharacterized protein</fullName>
    </submittedName>
</protein>
<dbReference type="AlphaFoldDB" id="A0A402BH85"/>
<name>A0A402BH85_9CHLR</name>
<gene>
    <name evidence="1" type="ORF">KDA_62720</name>
</gene>
<keyword evidence="2" id="KW-1185">Reference proteome</keyword>
<proteinExistence type="predicted"/>
<organism evidence="1 2">
    <name type="scientific">Dictyobacter alpinus</name>
    <dbReference type="NCBI Taxonomy" id="2014873"/>
    <lineage>
        <taxon>Bacteria</taxon>
        <taxon>Bacillati</taxon>
        <taxon>Chloroflexota</taxon>
        <taxon>Ktedonobacteria</taxon>
        <taxon>Ktedonobacterales</taxon>
        <taxon>Dictyobacteraceae</taxon>
        <taxon>Dictyobacter</taxon>
    </lineage>
</organism>
<reference evidence="2" key="1">
    <citation type="submission" date="2018-12" db="EMBL/GenBank/DDBJ databases">
        <title>Tengunoibacter tsumagoiensis gen. nov., sp. nov., Dictyobacter kobayashii sp. nov., D. alpinus sp. nov., and D. joshuensis sp. nov. and description of Dictyobacteraceae fam. nov. within the order Ktedonobacterales isolated from Tengu-no-mugimeshi.</title>
        <authorList>
            <person name="Wang C.M."/>
            <person name="Zheng Y."/>
            <person name="Sakai Y."/>
            <person name="Toyoda A."/>
            <person name="Minakuchi Y."/>
            <person name="Abe K."/>
            <person name="Yokota A."/>
            <person name="Yabe S."/>
        </authorList>
    </citation>
    <scope>NUCLEOTIDE SEQUENCE [LARGE SCALE GENOMIC DNA]</scope>
    <source>
        <strain evidence="2">Uno16</strain>
    </source>
</reference>